<comment type="similarity">
    <text evidence="1">Belongs to the class IV-like SAM-binding methyltransferase superfamily.</text>
</comment>
<dbReference type="AlphaFoldDB" id="A0A182P3Q8"/>
<dbReference type="PANTHER" id="PTHR12150">
    <property type="entry name" value="CLASS IV SAM-BINDING METHYLTRANSFERASE-RELATED"/>
    <property type="match status" value="1"/>
</dbReference>
<dbReference type="SUPFAM" id="SSF75217">
    <property type="entry name" value="alpha/beta knot"/>
    <property type="match status" value="1"/>
</dbReference>
<dbReference type="SUPFAM" id="SSF50249">
    <property type="entry name" value="Nucleic acid-binding proteins"/>
    <property type="match status" value="1"/>
</dbReference>
<feature type="compositionally biased region" description="Basic and acidic residues" evidence="2">
    <location>
        <begin position="1"/>
        <end position="19"/>
    </location>
</feature>
<sequence>MKVNDKKRLTEREKLELRERKRHRRQDRLLDRVKHEFEAMERDKVASAAEVEVATVAEKEHVSTISIAVPGSIMDNAQSPELRAYLAGQIARAACIFQVDEVIVFDDCGPSNQVTDRLGTIQTNEGSTSARRCCIQLARILQYLECPQYLRKFFFPMHNDLKFCGLLNPLDSQHHLRQQSEFVFREGIVTTKPIKGDKPGAFVNVGLLNDVLVNKTLEPNLRVTVKLPTGVDLKSKKIRGKVVPPSQPRQETGIYWGYTVRIANSLSQVFTKSPYRDGYDITIGTSDRGKNVHELEAKSLSYRHALVVFGGVLGLDPALENDQKLTADTVEDLFDEYLNTVPTQGSRTIRTEEAILISLAALGDKLKPAVAPKPFTSFEAIPQSQDTGIKQYAFNEKRSKVDLNELQKNRKLVRIARPLPSNPTSPQPLPVDKYGDMSRFD</sequence>
<reference evidence="4" key="1">
    <citation type="submission" date="2013-03" db="EMBL/GenBank/DDBJ databases">
        <title>The Genome Sequence of Anopheles epiroticus epiroticus2.</title>
        <authorList>
            <consortium name="The Broad Institute Genomics Platform"/>
            <person name="Neafsey D.E."/>
            <person name="Howell P."/>
            <person name="Walker B."/>
            <person name="Young S.K."/>
            <person name="Zeng Q."/>
            <person name="Gargeya S."/>
            <person name="Fitzgerald M."/>
            <person name="Haas B."/>
            <person name="Abouelleil A."/>
            <person name="Allen A.W."/>
            <person name="Alvarado L."/>
            <person name="Arachchi H.M."/>
            <person name="Berlin A.M."/>
            <person name="Chapman S.B."/>
            <person name="Gainer-Dewar J."/>
            <person name="Goldberg J."/>
            <person name="Griggs A."/>
            <person name="Gujja S."/>
            <person name="Hansen M."/>
            <person name="Howarth C."/>
            <person name="Imamovic A."/>
            <person name="Ireland A."/>
            <person name="Larimer J."/>
            <person name="McCowan C."/>
            <person name="Murphy C."/>
            <person name="Pearson M."/>
            <person name="Poon T.W."/>
            <person name="Priest M."/>
            <person name="Roberts A."/>
            <person name="Saif S."/>
            <person name="Shea T."/>
            <person name="Sisk P."/>
            <person name="Sykes S."/>
            <person name="Wortman J."/>
            <person name="Nusbaum C."/>
            <person name="Birren B."/>
        </authorList>
    </citation>
    <scope>NUCLEOTIDE SEQUENCE [LARGE SCALE GENOMIC DNA]</scope>
    <source>
        <strain evidence="4">Epiroticus2</strain>
    </source>
</reference>
<evidence type="ECO:0000256" key="1">
    <source>
        <dbReference type="ARBA" id="ARBA00009841"/>
    </source>
</evidence>
<feature type="region of interest" description="Disordered" evidence="2">
    <location>
        <begin position="415"/>
        <end position="441"/>
    </location>
</feature>
<dbReference type="Pfam" id="PF02598">
    <property type="entry name" value="Methyltrn_RNA_3"/>
    <property type="match status" value="1"/>
</dbReference>
<accession>A0A182P3Q8</accession>
<keyword evidence="4" id="KW-1185">Reference proteome</keyword>
<dbReference type="InterPro" id="IPR029026">
    <property type="entry name" value="tRNA_m1G_MTases_N"/>
</dbReference>
<dbReference type="CDD" id="cd18086">
    <property type="entry name" value="HsC9orf114-like"/>
    <property type="match status" value="1"/>
</dbReference>
<dbReference type="VEuPathDB" id="VectorBase:AEPI001543"/>
<dbReference type="InterPro" id="IPR012340">
    <property type="entry name" value="NA-bd_OB-fold"/>
</dbReference>
<feature type="region of interest" description="Disordered" evidence="2">
    <location>
        <begin position="1"/>
        <end position="21"/>
    </location>
</feature>
<dbReference type="Gene3D" id="2.40.50.140">
    <property type="entry name" value="Nucleic acid-binding proteins"/>
    <property type="match status" value="1"/>
</dbReference>
<dbReference type="EnsemblMetazoa" id="AEPI001543-RA">
    <property type="protein sequence ID" value="AEPI001543-PA"/>
    <property type="gene ID" value="AEPI001543"/>
</dbReference>
<dbReference type="InterPro" id="IPR003750">
    <property type="entry name" value="Put_MeTrfase-C9orf114-like"/>
</dbReference>
<dbReference type="InterPro" id="IPR029028">
    <property type="entry name" value="Alpha/beta_knot_MTases"/>
</dbReference>
<proteinExistence type="inferred from homology"/>
<protein>
    <submittedName>
        <fullName evidence="3">Uncharacterized protein</fullName>
    </submittedName>
</protein>
<evidence type="ECO:0000313" key="3">
    <source>
        <dbReference type="EnsemblMetazoa" id="AEPI001543-PA"/>
    </source>
</evidence>
<dbReference type="STRING" id="199890.A0A182P3Q8"/>
<feature type="compositionally biased region" description="Pro residues" evidence="2">
    <location>
        <begin position="420"/>
        <end position="429"/>
    </location>
</feature>
<organism evidence="3 4">
    <name type="scientific">Anopheles epiroticus</name>
    <dbReference type="NCBI Taxonomy" id="199890"/>
    <lineage>
        <taxon>Eukaryota</taxon>
        <taxon>Metazoa</taxon>
        <taxon>Ecdysozoa</taxon>
        <taxon>Arthropoda</taxon>
        <taxon>Hexapoda</taxon>
        <taxon>Insecta</taxon>
        <taxon>Pterygota</taxon>
        <taxon>Neoptera</taxon>
        <taxon>Endopterygota</taxon>
        <taxon>Diptera</taxon>
        <taxon>Nematocera</taxon>
        <taxon>Culicoidea</taxon>
        <taxon>Culicidae</taxon>
        <taxon>Anophelinae</taxon>
        <taxon>Anopheles</taxon>
    </lineage>
</organism>
<dbReference type="PANTHER" id="PTHR12150:SF13">
    <property type="entry name" value="METHYLTRANSFERASE C9ORF114-RELATED"/>
    <property type="match status" value="1"/>
</dbReference>
<name>A0A182P3Q8_9DIPT</name>
<evidence type="ECO:0000256" key="2">
    <source>
        <dbReference type="SAM" id="MobiDB-lite"/>
    </source>
</evidence>
<evidence type="ECO:0000313" key="4">
    <source>
        <dbReference type="Proteomes" id="UP000075885"/>
    </source>
</evidence>
<reference evidence="3" key="2">
    <citation type="submission" date="2020-05" db="UniProtKB">
        <authorList>
            <consortium name="EnsemblMetazoa"/>
        </authorList>
    </citation>
    <scope>IDENTIFICATION</scope>
    <source>
        <strain evidence="3">Epiroticus2</strain>
    </source>
</reference>
<dbReference type="Proteomes" id="UP000075885">
    <property type="component" value="Unassembled WGS sequence"/>
</dbReference>
<dbReference type="Gene3D" id="3.40.1280.10">
    <property type="match status" value="1"/>
</dbReference>